<reference evidence="1 2" key="1">
    <citation type="submission" date="2017-10" db="EMBL/GenBank/DDBJ databases">
        <title>Draft genome of Lysinibacillus fusiformis strain Juneja, a laboratory-derived pathogen of Drosophila melanogaster.</title>
        <authorList>
            <person name="Smith B.R."/>
            <person name="Unckless R.L."/>
        </authorList>
    </citation>
    <scope>NUCLEOTIDE SEQUENCE [LARGE SCALE GENOMIC DNA]</scope>
    <source>
        <strain evidence="1 2">Juneja</strain>
    </source>
</reference>
<comment type="caution">
    <text evidence="1">The sequence shown here is derived from an EMBL/GenBank/DDBJ whole genome shotgun (WGS) entry which is preliminary data.</text>
</comment>
<dbReference type="Pfam" id="PF08807">
    <property type="entry name" value="DUF1798"/>
    <property type="match status" value="1"/>
</dbReference>
<evidence type="ECO:0000313" key="2">
    <source>
        <dbReference type="Proteomes" id="UP000234956"/>
    </source>
</evidence>
<accession>A0A2I0V3B0</accession>
<dbReference type="InterPro" id="IPR023351">
    <property type="entry name" value="YppE-like_sf"/>
</dbReference>
<dbReference type="EMBL" id="PDFK01000001">
    <property type="protein sequence ID" value="PKU52795.1"/>
    <property type="molecule type" value="Genomic_DNA"/>
</dbReference>
<evidence type="ECO:0000313" key="1">
    <source>
        <dbReference type="EMBL" id="PKU52795.1"/>
    </source>
</evidence>
<sequence>MLVIQQTSQLIDECEQCVLRFWQMREEDRTPDFFQEVKPHADEIHQLLKEWQQEANTWIQKNKPKYMHTQQIASVVESMEQFVVQSFYKETSKKRFLDATHSTSYTLKTFERLIKEEESDAIEETND</sequence>
<dbReference type="SUPFAM" id="SSF140415">
    <property type="entry name" value="YppE-like"/>
    <property type="match status" value="1"/>
</dbReference>
<proteinExistence type="predicted"/>
<dbReference type="Gene3D" id="1.20.120.440">
    <property type="entry name" value="YppE-like"/>
    <property type="match status" value="1"/>
</dbReference>
<dbReference type="InterPro" id="IPR014913">
    <property type="entry name" value="YppE-like"/>
</dbReference>
<name>A0A2I0V3B0_9BACI</name>
<dbReference type="AlphaFoldDB" id="A0A2I0V3B0"/>
<protein>
    <recommendedName>
        <fullName evidence="3">DUF1798 domain-containing protein</fullName>
    </recommendedName>
</protein>
<dbReference type="Proteomes" id="UP000234956">
    <property type="component" value="Unassembled WGS sequence"/>
</dbReference>
<organism evidence="1 2">
    <name type="scientific">Lysinibacillus fusiformis</name>
    <dbReference type="NCBI Taxonomy" id="28031"/>
    <lineage>
        <taxon>Bacteria</taxon>
        <taxon>Bacillati</taxon>
        <taxon>Bacillota</taxon>
        <taxon>Bacilli</taxon>
        <taxon>Bacillales</taxon>
        <taxon>Bacillaceae</taxon>
        <taxon>Lysinibacillus</taxon>
    </lineage>
</organism>
<evidence type="ECO:0008006" key="3">
    <source>
        <dbReference type="Google" id="ProtNLM"/>
    </source>
</evidence>
<gene>
    <name evidence="1" type="ORF">CRI88_00250</name>
</gene>